<evidence type="ECO:0000313" key="21">
    <source>
        <dbReference type="EMBL" id="KAK9924756.1"/>
    </source>
</evidence>
<dbReference type="Pfam" id="PF00628">
    <property type="entry name" value="PHD"/>
    <property type="match status" value="1"/>
</dbReference>
<dbReference type="GO" id="GO:0005667">
    <property type="term" value="C:transcription regulator complex"/>
    <property type="evidence" value="ECO:0007669"/>
    <property type="project" value="TreeGrafter"/>
</dbReference>
<dbReference type="SMART" id="SM00551">
    <property type="entry name" value="ZnF_TAZ"/>
    <property type="match status" value="1"/>
</dbReference>
<feature type="compositionally biased region" description="Polar residues" evidence="16">
    <location>
        <begin position="422"/>
        <end position="431"/>
    </location>
</feature>
<dbReference type="PROSITE" id="PS51727">
    <property type="entry name" value="CBP_P300_HAT"/>
    <property type="match status" value="1"/>
</dbReference>
<evidence type="ECO:0000256" key="1">
    <source>
        <dbReference type="ARBA" id="ARBA00002581"/>
    </source>
</evidence>
<comment type="catalytic activity">
    <reaction evidence="14">
        <text>L-lysyl-[protein] + acetyl-CoA = N(6)-acetyl-L-lysyl-[protein] + CoA + H(+)</text>
        <dbReference type="Rhea" id="RHEA:45948"/>
        <dbReference type="Rhea" id="RHEA-COMP:9752"/>
        <dbReference type="Rhea" id="RHEA-COMP:10731"/>
        <dbReference type="ChEBI" id="CHEBI:15378"/>
        <dbReference type="ChEBI" id="CHEBI:29969"/>
        <dbReference type="ChEBI" id="CHEBI:57287"/>
        <dbReference type="ChEBI" id="CHEBI:57288"/>
        <dbReference type="ChEBI" id="CHEBI:61930"/>
        <dbReference type="EC" id="2.3.1.48"/>
    </reaction>
</comment>
<reference evidence="21 22" key="1">
    <citation type="journal article" date="2023" name="G3 (Bethesda)">
        <title>A chromosome-length genome assembly and annotation of blackberry (Rubus argutus, cv. 'Hillquist').</title>
        <authorList>
            <person name="Bruna T."/>
            <person name="Aryal R."/>
            <person name="Dudchenko O."/>
            <person name="Sargent D.J."/>
            <person name="Mead D."/>
            <person name="Buti M."/>
            <person name="Cavallini A."/>
            <person name="Hytonen T."/>
            <person name="Andres J."/>
            <person name="Pham M."/>
            <person name="Weisz D."/>
            <person name="Mascagni F."/>
            <person name="Usai G."/>
            <person name="Natali L."/>
            <person name="Bassil N."/>
            <person name="Fernandez G.E."/>
            <person name="Lomsadze A."/>
            <person name="Armour M."/>
            <person name="Olukolu B."/>
            <person name="Poorten T."/>
            <person name="Britton C."/>
            <person name="Davik J."/>
            <person name="Ashrafi H."/>
            <person name="Aiden E.L."/>
            <person name="Borodovsky M."/>
            <person name="Worthington M."/>
        </authorList>
    </citation>
    <scope>NUCLEOTIDE SEQUENCE [LARGE SCALE GENOMIC DNA]</scope>
    <source>
        <strain evidence="21">PI 553951</strain>
    </source>
</reference>
<feature type="domain" description="ZZ-type" evidence="19">
    <location>
        <begin position="1068"/>
        <end position="1131"/>
    </location>
</feature>
<feature type="region of interest" description="Disordered" evidence="16">
    <location>
        <begin position="316"/>
        <end position="352"/>
    </location>
</feature>
<evidence type="ECO:0000259" key="19">
    <source>
        <dbReference type="PROSITE" id="PS50135"/>
    </source>
</evidence>
<dbReference type="PROSITE" id="PS01357">
    <property type="entry name" value="ZF_ZZ_1"/>
    <property type="match status" value="1"/>
</dbReference>
<comment type="subcellular location">
    <subcellularLocation>
        <location evidence="2">Nucleus</location>
    </subcellularLocation>
</comment>
<dbReference type="InterPro" id="IPR013083">
    <property type="entry name" value="Znf_RING/FYVE/PHD"/>
</dbReference>
<gene>
    <name evidence="21" type="ORF">M0R45_033109</name>
</gene>
<evidence type="ECO:0000256" key="9">
    <source>
        <dbReference type="ARBA" id="ARBA00023015"/>
    </source>
</evidence>
<evidence type="ECO:0000256" key="16">
    <source>
        <dbReference type="SAM" id="MobiDB-lite"/>
    </source>
</evidence>
<keyword evidence="12" id="KW-0539">Nucleus</keyword>
<feature type="region of interest" description="Disordered" evidence="16">
    <location>
        <begin position="391"/>
        <end position="431"/>
    </location>
</feature>
<dbReference type="SUPFAM" id="SSF57850">
    <property type="entry name" value="RING/U-box"/>
    <property type="match status" value="2"/>
</dbReference>
<dbReference type="SUPFAM" id="SSF57903">
    <property type="entry name" value="FYVE/PHD zinc finger"/>
    <property type="match status" value="1"/>
</dbReference>
<dbReference type="SMART" id="SM00291">
    <property type="entry name" value="ZnF_ZZ"/>
    <property type="match status" value="2"/>
</dbReference>
<accession>A0AAW1WLK6</accession>
<dbReference type="InterPro" id="IPR011011">
    <property type="entry name" value="Znf_FYVE_PHD"/>
</dbReference>
<dbReference type="Gene3D" id="3.30.60.90">
    <property type="match status" value="2"/>
</dbReference>
<evidence type="ECO:0000256" key="7">
    <source>
        <dbReference type="ARBA" id="ARBA00022833"/>
    </source>
</evidence>
<dbReference type="Gene3D" id="1.20.1020.10">
    <property type="entry name" value="TAZ domain"/>
    <property type="match status" value="1"/>
</dbReference>
<dbReference type="InterPro" id="IPR031162">
    <property type="entry name" value="CBP_P300_HAT"/>
</dbReference>
<sequence>MYHKIKEMDVKSYNSAQTFGSGPQFLGQHPPLNSQLGYLVDWHKGPGVGWLRPLVRKRIYEKFFAGTNVTASDFVSGIENQLFMEATSEDDYVNEETLYHRVLSEVQHFLYGAKFSEHSDDLCTTMPTLELPHGYGNSGAAETSFLCSSDSTRSNFIGVPFDGYKQGDAHRFITCDEMDLPSSTGIRQVASEIVLPLENTSSTSTYSNPDHFSVIRGFDDGTLSHEENLKYSSDVSFDCHVQQQHLDHGEIGASKLTSCLGSNQNAQSMGFPSSFGDFSMFSYSNSMIPHHISMEVPEVATLEDILQSESLTIKSPNNLKRPYHPFFRPQVPSQQSQGDQKSASDGHCLGNIEDIPSKRLKMENKKENFHLLSPEGLPHLQPHTESLVVKCQDNQKQSHHPYLQPQVPSEHSQGDKQPVSDGLSSGNIEDMQPSSKRLKMENKKANSPLVVQACVPEGISNLQQQSESPVSLNSEVKHVKMGPVKSSLYENGTSDADNIKLNYENVPIPSRRFACIQREQIDPTSSCEIIDNLKQVSERMGSKSMHFFSEELSDDSKEGGVRTEFIQTELKPESDIKEVKRPGKSGVSLTELFTAEQIKKHLSSLKQSVHQSILMEESGDSDQVCQLCAIGKSSFAPAPMYCSCCGARIKRSVNYYRTLDEHAVRYCFCSMCYKVSRGGNMSFRGISISKATLGKKKNDEEIEESWVQCDKCDGWQHQICALYNNKSDLEGKAEYICLKCLLKETELGVRKPLEENAVFGAKDLPTTMLSNHIEERLFRRLKQEREERTKAQGEGFSLVPIAKDLVVREVLSVQKTVTVKQQFLDLFHDENYPAEFPYRSKVILLFQKIEGVDVCLFGMYVQEFGSECSPPNRRCVYISYLDSIKYFRPETKTVTGEALRTFVYHEILIGYLDFCKKRDFVTSYIWACPPCKGEDYLLYCHPPEQKTPKSDKLRQWYQSMIKKATDEKIVVGSTNLYDRFFIPTGKCNSKVTAARLPYFDGDYWSTAAEDMIKKMEQERTNEKKTIRTRTLKAMGHTNPSDGSTKDILLMQKLGQTILPLKEDFMVVYLQYVCTHCHEPILSGEQWSCSQCKNFHLCERCYDAERNLYGRDVHISINKEQHALCQVMVKDVLPDTEGEDVLLNNDLFENRYSFLSFCEKNHYQFDTHRRAKYSSIMILHHLRNLTVQTSGNKCSICHKDGVVDQSWVCGICPDFDVCSECYQEKGSSCHIHKLTRSSSSSPPLNHLTESSTPLNHVTESSSSVSHVTESSPPVSHVTKSSPPVSHVSKSTEAQKKRLMIKKLVDALQHASKCPATLSQPCSYPNCLQMKKLFCHAYRCTVRASGGCKLCKKAWIGMKSHSTNCRESNCSVPRCMDLRRYAKEQQVQRVSQIASSEGC</sequence>
<evidence type="ECO:0000256" key="11">
    <source>
        <dbReference type="ARBA" id="ARBA00023163"/>
    </source>
</evidence>
<feature type="domain" description="ZZ-type" evidence="19">
    <location>
        <begin position="1188"/>
        <end position="1241"/>
    </location>
</feature>
<dbReference type="InterPro" id="IPR019786">
    <property type="entry name" value="Zinc_finger_PHD-type_CS"/>
</dbReference>
<dbReference type="InterPro" id="IPR035898">
    <property type="entry name" value="TAZ_dom_sf"/>
</dbReference>
<dbReference type="GO" id="GO:0008270">
    <property type="term" value="F:zinc ion binding"/>
    <property type="evidence" value="ECO:0007669"/>
    <property type="project" value="UniProtKB-KW"/>
</dbReference>
<dbReference type="InterPro" id="IPR019787">
    <property type="entry name" value="Znf_PHD-finger"/>
</dbReference>
<dbReference type="Pfam" id="PF02135">
    <property type="entry name" value="zf-TAZ"/>
    <property type="match status" value="1"/>
</dbReference>
<dbReference type="GO" id="GO:0005634">
    <property type="term" value="C:nucleus"/>
    <property type="evidence" value="ECO:0007669"/>
    <property type="project" value="UniProtKB-SubCell"/>
</dbReference>
<keyword evidence="13" id="KW-0012">Acyltransferase</keyword>
<dbReference type="PROSITE" id="PS50016">
    <property type="entry name" value="ZF_PHD_2"/>
    <property type="match status" value="1"/>
</dbReference>
<evidence type="ECO:0000259" key="17">
    <source>
        <dbReference type="PROSITE" id="PS50016"/>
    </source>
</evidence>
<dbReference type="InterPro" id="IPR000433">
    <property type="entry name" value="Znf_ZZ"/>
</dbReference>
<keyword evidence="22" id="KW-1185">Reference proteome</keyword>
<evidence type="ECO:0000256" key="4">
    <source>
        <dbReference type="ARBA" id="ARBA00022679"/>
    </source>
</evidence>
<keyword evidence="6 15" id="KW-0863">Zinc-finger</keyword>
<feature type="domain" description="PHD-type" evidence="17">
    <location>
        <begin position="666"/>
        <end position="743"/>
    </location>
</feature>
<dbReference type="InterPro" id="IPR000197">
    <property type="entry name" value="Znf_TAZ"/>
</dbReference>
<evidence type="ECO:0000256" key="15">
    <source>
        <dbReference type="PROSITE-ProRule" id="PRU00228"/>
    </source>
</evidence>
<dbReference type="GO" id="GO:0045944">
    <property type="term" value="P:positive regulation of transcription by RNA polymerase II"/>
    <property type="evidence" value="ECO:0007669"/>
    <property type="project" value="TreeGrafter"/>
</dbReference>
<keyword evidence="11" id="KW-0804">Transcription</keyword>
<protein>
    <recommendedName>
        <fullName evidence="3">histone acetyltransferase</fullName>
        <ecNumber evidence="3">2.3.1.48</ecNumber>
    </recommendedName>
</protein>
<dbReference type="SMART" id="SM01250">
    <property type="entry name" value="KAT11"/>
    <property type="match status" value="1"/>
</dbReference>
<dbReference type="PROSITE" id="PS50134">
    <property type="entry name" value="ZF_TAZ"/>
    <property type="match status" value="1"/>
</dbReference>
<dbReference type="PROSITE" id="PS01359">
    <property type="entry name" value="ZF_PHD_1"/>
    <property type="match status" value="1"/>
</dbReference>
<feature type="region of interest" description="Disordered" evidence="16">
    <location>
        <begin position="1234"/>
        <end position="1291"/>
    </location>
</feature>
<dbReference type="EC" id="2.3.1.48" evidence="3"/>
<dbReference type="InterPro" id="IPR001965">
    <property type="entry name" value="Znf_PHD"/>
</dbReference>
<dbReference type="InterPro" id="IPR043145">
    <property type="entry name" value="Znf_ZZ_sf"/>
</dbReference>
<feature type="domain" description="CBP/p300-type HAT" evidence="20">
    <location>
        <begin position="758"/>
        <end position="1186"/>
    </location>
</feature>
<dbReference type="Pfam" id="PF08214">
    <property type="entry name" value="HAT_KAT11"/>
    <property type="match status" value="1"/>
</dbReference>
<dbReference type="CDD" id="cd15614">
    <property type="entry name" value="PHD_HAC_like"/>
    <property type="match status" value="1"/>
</dbReference>
<dbReference type="Gene3D" id="3.30.40.10">
    <property type="entry name" value="Zinc/RING finger domain, C3HC4 (zinc finger)"/>
    <property type="match status" value="1"/>
</dbReference>
<evidence type="ECO:0000256" key="6">
    <source>
        <dbReference type="ARBA" id="ARBA00022771"/>
    </source>
</evidence>
<dbReference type="PANTHER" id="PTHR13808">
    <property type="entry name" value="CBP/P300-RELATED"/>
    <property type="match status" value="1"/>
</dbReference>
<feature type="compositionally biased region" description="Polar residues" evidence="16">
    <location>
        <begin position="1235"/>
        <end position="1254"/>
    </location>
</feature>
<evidence type="ECO:0000256" key="2">
    <source>
        <dbReference type="ARBA" id="ARBA00004123"/>
    </source>
</evidence>
<keyword evidence="7" id="KW-0862">Zinc</keyword>
<evidence type="ECO:0000256" key="3">
    <source>
        <dbReference type="ARBA" id="ARBA00013184"/>
    </source>
</evidence>
<evidence type="ECO:0000259" key="20">
    <source>
        <dbReference type="PROSITE" id="PS51727"/>
    </source>
</evidence>
<evidence type="ECO:0000259" key="18">
    <source>
        <dbReference type="PROSITE" id="PS50134"/>
    </source>
</evidence>
<evidence type="ECO:0000256" key="13">
    <source>
        <dbReference type="ARBA" id="ARBA00023315"/>
    </source>
</evidence>
<feature type="domain" description="TAZ-type" evidence="18">
    <location>
        <begin position="1292"/>
        <end position="1376"/>
    </location>
</feature>
<dbReference type="SUPFAM" id="SSF57933">
    <property type="entry name" value="TAZ domain"/>
    <property type="match status" value="1"/>
</dbReference>
<proteinExistence type="predicted"/>
<name>A0AAW1WLK6_RUBAR</name>
<dbReference type="PANTHER" id="PTHR13808:SF53">
    <property type="entry name" value="HISTONE ACETYLTRANSFERASE HAC2"/>
    <property type="match status" value="1"/>
</dbReference>
<dbReference type="InterPro" id="IPR013178">
    <property type="entry name" value="Histone_AcTrfase_Rtt109/CBP"/>
</dbReference>
<evidence type="ECO:0000256" key="12">
    <source>
        <dbReference type="ARBA" id="ARBA00023242"/>
    </source>
</evidence>
<evidence type="ECO:0000313" key="22">
    <source>
        <dbReference type="Proteomes" id="UP001457282"/>
    </source>
</evidence>
<keyword evidence="9" id="KW-0805">Transcription regulation</keyword>
<keyword evidence="10" id="KW-0010">Activator</keyword>
<keyword evidence="5" id="KW-0479">Metal-binding</keyword>
<evidence type="ECO:0000256" key="5">
    <source>
        <dbReference type="ARBA" id="ARBA00022723"/>
    </source>
</evidence>
<dbReference type="GO" id="GO:0003713">
    <property type="term" value="F:transcription coactivator activity"/>
    <property type="evidence" value="ECO:0007669"/>
    <property type="project" value="TreeGrafter"/>
</dbReference>
<feature type="compositionally biased region" description="Polar residues" evidence="16">
    <location>
        <begin position="331"/>
        <end position="343"/>
    </location>
</feature>
<keyword evidence="8" id="KW-0156">Chromatin regulator</keyword>
<organism evidence="21 22">
    <name type="scientific">Rubus argutus</name>
    <name type="common">Southern blackberry</name>
    <dbReference type="NCBI Taxonomy" id="59490"/>
    <lineage>
        <taxon>Eukaryota</taxon>
        <taxon>Viridiplantae</taxon>
        <taxon>Streptophyta</taxon>
        <taxon>Embryophyta</taxon>
        <taxon>Tracheophyta</taxon>
        <taxon>Spermatophyta</taxon>
        <taxon>Magnoliopsida</taxon>
        <taxon>eudicotyledons</taxon>
        <taxon>Gunneridae</taxon>
        <taxon>Pentapetalae</taxon>
        <taxon>rosids</taxon>
        <taxon>fabids</taxon>
        <taxon>Rosales</taxon>
        <taxon>Rosaceae</taxon>
        <taxon>Rosoideae</taxon>
        <taxon>Rosoideae incertae sedis</taxon>
        <taxon>Rubus</taxon>
    </lineage>
</organism>
<dbReference type="EMBL" id="JBEDUW010000006">
    <property type="protein sequence ID" value="KAK9924756.1"/>
    <property type="molecule type" value="Genomic_DNA"/>
</dbReference>
<evidence type="ECO:0000256" key="8">
    <source>
        <dbReference type="ARBA" id="ARBA00022853"/>
    </source>
</evidence>
<comment type="caution">
    <text evidence="21">The sequence shown here is derived from an EMBL/GenBank/DDBJ whole genome shotgun (WGS) entry which is preliminary data.</text>
</comment>
<dbReference type="SMART" id="SM00249">
    <property type="entry name" value="PHD"/>
    <property type="match status" value="1"/>
</dbReference>
<dbReference type="PROSITE" id="PS50135">
    <property type="entry name" value="ZF_ZZ_2"/>
    <property type="match status" value="2"/>
</dbReference>
<dbReference type="GO" id="GO:0000123">
    <property type="term" value="C:histone acetyltransferase complex"/>
    <property type="evidence" value="ECO:0007669"/>
    <property type="project" value="TreeGrafter"/>
</dbReference>
<dbReference type="Proteomes" id="UP001457282">
    <property type="component" value="Unassembled WGS sequence"/>
</dbReference>
<keyword evidence="4" id="KW-0808">Transferase</keyword>
<dbReference type="GO" id="GO:0004402">
    <property type="term" value="F:histone acetyltransferase activity"/>
    <property type="evidence" value="ECO:0007669"/>
    <property type="project" value="InterPro"/>
</dbReference>
<comment type="function">
    <text evidence="1">Acetyltransferase enzyme. Acetylates histones, giving a specific tag for transcriptional activation.</text>
</comment>
<feature type="compositionally biased region" description="Low complexity" evidence="16">
    <location>
        <begin position="1255"/>
        <end position="1290"/>
    </location>
</feature>
<evidence type="ECO:0000256" key="14">
    <source>
        <dbReference type="ARBA" id="ARBA00048017"/>
    </source>
</evidence>
<evidence type="ECO:0000256" key="10">
    <source>
        <dbReference type="ARBA" id="ARBA00023159"/>
    </source>
</evidence>
<dbReference type="GO" id="GO:0031490">
    <property type="term" value="F:chromatin DNA binding"/>
    <property type="evidence" value="ECO:0007669"/>
    <property type="project" value="TreeGrafter"/>
</dbReference>